<comment type="caution">
    <text evidence="1">The sequence shown here is derived from an EMBL/GenBank/DDBJ whole genome shotgun (WGS) entry which is preliminary data.</text>
</comment>
<evidence type="ECO:0000313" key="1">
    <source>
        <dbReference type="EMBL" id="MBI1684983.1"/>
    </source>
</evidence>
<accession>A0ABS0SZC5</accession>
<keyword evidence="2" id="KW-1185">Reference proteome</keyword>
<dbReference type="Proteomes" id="UP000639859">
    <property type="component" value="Unassembled WGS sequence"/>
</dbReference>
<organism evidence="1 2">
    <name type="scientific">Caulobacter hibisci</name>
    <dbReference type="NCBI Taxonomy" id="2035993"/>
    <lineage>
        <taxon>Bacteria</taxon>
        <taxon>Pseudomonadati</taxon>
        <taxon>Pseudomonadota</taxon>
        <taxon>Alphaproteobacteria</taxon>
        <taxon>Caulobacterales</taxon>
        <taxon>Caulobacteraceae</taxon>
        <taxon>Caulobacter</taxon>
    </lineage>
</organism>
<name>A0ABS0SZC5_9CAUL</name>
<protein>
    <submittedName>
        <fullName evidence="1">Uncharacterized protein</fullName>
    </submittedName>
</protein>
<dbReference type="EMBL" id="JADWOX010000010">
    <property type="protein sequence ID" value="MBI1684983.1"/>
    <property type="molecule type" value="Genomic_DNA"/>
</dbReference>
<sequence>MATQSSTALPNADVYLGGRNGGTNYTPERTHNFLAFHAGFTDAQAVVFQQAVATYMAAAGLAS</sequence>
<reference evidence="1 2" key="1">
    <citation type="submission" date="2020-11" db="EMBL/GenBank/DDBJ databases">
        <title>genome sequence of strain KACC 18849.</title>
        <authorList>
            <person name="Gao J."/>
            <person name="Zhang X."/>
        </authorList>
    </citation>
    <scope>NUCLEOTIDE SEQUENCE [LARGE SCALE GENOMIC DNA]</scope>
    <source>
        <strain evidence="1 2">KACC 18849</strain>
    </source>
</reference>
<gene>
    <name evidence="1" type="ORF">I4Q42_15015</name>
</gene>
<evidence type="ECO:0000313" key="2">
    <source>
        <dbReference type="Proteomes" id="UP000639859"/>
    </source>
</evidence>
<dbReference type="RefSeq" id="WP_198576897.1">
    <property type="nucleotide sequence ID" value="NZ_JADWOX010000010.1"/>
</dbReference>
<proteinExistence type="predicted"/>